<feature type="domain" description="Polysaccharide lyase family 8 C-terminal" evidence="5">
    <location>
        <begin position="837"/>
        <end position="900"/>
    </location>
</feature>
<dbReference type="Pfam" id="PF02884">
    <property type="entry name" value="Lyase_8_C"/>
    <property type="match status" value="1"/>
</dbReference>
<evidence type="ECO:0000259" key="6">
    <source>
        <dbReference type="Pfam" id="PF08124"/>
    </source>
</evidence>
<dbReference type="Gene3D" id="2.70.98.10">
    <property type="match status" value="1"/>
</dbReference>
<dbReference type="InterPro" id="IPR003159">
    <property type="entry name" value="Lyase_8_central_dom"/>
</dbReference>
<dbReference type="Pfam" id="PF02278">
    <property type="entry name" value="Lyase_8"/>
    <property type="match status" value="1"/>
</dbReference>
<dbReference type="InterPro" id="IPR011013">
    <property type="entry name" value="Gal_mutarotase_sf_dom"/>
</dbReference>
<accession>A0ABU5N0S3</accession>
<dbReference type="InterPro" id="IPR004103">
    <property type="entry name" value="Lyase_8_C"/>
</dbReference>
<feature type="domain" description="Polysaccharide lyase family 8 central" evidence="4">
    <location>
        <begin position="581"/>
        <end position="822"/>
    </location>
</feature>
<dbReference type="Proteomes" id="UP001290861">
    <property type="component" value="Unassembled WGS sequence"/>
</dbReference>
<dbReference type="InterPro" id="IPR038970">
    <property type="entry name" value="Lyase_8"/>
</dbReference>
<dbReference type="RefSeq" id="WP_322609796.1">
    <property type="nucleotide sequence ID" value="NZ_JARVCO010000012.1"/>
</dbReference>
<dbReference type="SUPFAM" id="SSF49863">
    <property type="entry name" value="Hyaluronate lyase-like, C-terminal domain"/>
    <property type="match status" value="1"/>
</dbReference>
<dbReference type="PANTHER" id="PTHR38481">
    <property type="entry name" value="HYALURONATE LYASE"/>
    <property type="match status" value="1"/>
</dbReference>
<evidence type="ECO:0000256" key="3">
    <source>
        <dbReference type="ARBA" id="ARBA00023239"/>
    </source>
</evidence>
<evidence type="ECO:0000259" key="4">
    <source>
        <dbReference type="Pfam" id="PF02278"/>
    </source>
</evidence>
<dbReference type="InterPro" id="IPR012970">
    <property type="entry name" value="Lyase_8_alpha_N"/>
</dbReference>
<dbReference type="Gene3D" id="1.50.10.100">
    <property type="entry name" value="Chondroitin AC/alginate lyase"/>
    <property type="match status" value="1"/>
</dbReference>
<evidence type="ECO:0000313" key="7">
    <source>
        <dbReference type="EMBL" id="MDZ8120018.1"/>
    </source>
</evidence>
<reference evidence="7 8" key="1">
    <citation type="journal article" date="2024" name="Appl. Environ. Microbiol.">
        <title>Pontiella agarivorans sp. nov., a novel marine anaerobic bacterium capable of degrading macroalgal polysaccharides and fixing nitrogen.</title>
        <authorList>
            <person name="Liu N."/>
            <person name="Kivenson V."/>
            <person name="Peng X."/>
            <person name="Cui Z."/>
            <person name="Lankiewicz T.S."/>
            <person name="Gosselin K.M."/>
            <person name="English C.J."/>
            <person name="Blair E.M."/>
            <person name="O'Malley M.A."/>
            <person name="Valentine D.L."/>
        </authorList>
    </citation>
    <scope>NUCLEOTIDE SEQUENCE [LARGE SCALE GENOMIC DNA]</scope>
    <source>
        <strain evidence="7 8">NLcol2</strain>
    </source>
</reference>
<feature type="domain" description="Polysaccharide lyase 8 N-terminal alpha-helical" evidence="6">
    <location>
        <begin position="299"/>
        <end position="559"/>
    </location>
</feature>
<keyword evidence="3 7" id="KW-0456">Lyase</keyword>
<evidence type="ECO:0000259" key="5">
    <source>
        <dbReference type="Pfam" id="PF02884"/>
    </source>
</evidence>
<dbReference type="Gene3D" id="2.60.220.10">
    <property type="entry name" value="Polysaccharide lyase family 8-like, C-terminal"/>
    <property type="match status" value="1"/>
</dbReference>
<sequence length="931" mass="102938">MNRIIISWILSFWVVWTTQAKTNVIYVDFGPAGDAYSDVTDQYNNISSPSSISLKDRLGKTSGITLQYAHYAGTYNYASGTPRDAVSGISTNLTNDRLYAGTGGSANLGEFGLTLTLSGLDLEGHCTIDVIPSPTGISSTWKIVTGTGDTTEYIQDGTTKSTYFSWKNIYPDTNGTVVITGRAITNSKWKNVGISGLKVSVHAAPTRFHVASLNDQQVEIEATGMDLDYQYNLEYCTNLFSNEWQSIDGTVFAVKEHRWNQTNDAPVAFFRLNGQDKMIDIQKVHSQFIDYFAENAPNDATTQANLDSMQADGTWPDVDYESQQRSGWPTTIHLTRLTSMAQSYVDSRSSFYKDPVLLDAILLGLQHWLDEDYKNPNWFTWKISVPLYFLRTFTLLGDDLPVSMYTEGRSKIFKNTAMDMTGANQVSLATKVFMRGLLDKDISLMHQASTVLWNELYITTEEGIQPDWSYHQHGPQQQFGNYGLGMTALMIEQGLYMRDTLYAPVASRLEILRNFMLEGEAWVIWKGRMDLSGVGRNFYPNTQTLRGTKVANQLRDMIKIDPAARVAYEQVIDSTNPRPGHRSFWRSELAVHRRPEWYSSVKMTSTRVVGTETANEQNLLGAHLADGVLYLYQTGAEYEDVTGLWDWHRLPGTTCDQGNDNLLPNGWNNEYGKSPYAGVLNDGENGMAAMIYKRKNLSARKAWFFGADTVTCLGAGIGGSTSGSVYTSVEQSWLNGPVTTASGPLTTGTNTLAAGTWVQHNNIGYHLLQPATVNFGEVTGDWQDINGFYENGAITGDVFSIWIDHGASPVNASYAYTLYPQTDGTQMADAILNNETKILSQTEDLLAIENSVGVQAVFYSAGSLASQSGILVEVNQPCLLMLKNDRVIVSDPLHSAETITVTIGGVARQIVLPTDGNAGQQVSLDRSLFAE</sequence>
<dbReference type="EMBL" id="JARVCO010000012">
    <property type="protein sequence ID" value="MDZ8120018.1"/>
    <property type="molecule type" value="Genomic_DNA"/>
</dbReference>
<dbReference type="InterPro" id="IPR011071">
    <property type="entry name" value="Lyase_8-like_C"/>
</dbReference>
<comment type="similarity">
    <text evidence="1">Belongs to the polysaccharide lyase 8 family.</text>
</comment>
<evidence type="ECO:0000256" key="2">
    <source>
        <dbReference type="ARBA" id="ARBA00022729"/>
    </source>
</evidence>
<dbReference type="PANTHER" id="PTHR38481:SF1">
    <property type="entry name" value="HYALURONATE LYASE"/>
    <property type="match status" value="1"/>
</dbReference>
<evidence type="ECO:0000313" key="8">
    <source>
        <dbReference type="Proteomes" id="UP001290861"/>
    </source>
</evidence>
<name>A0ABU5N0S3_9BACT</name>
<proteinExistence type="inferred from homology"/>
<dbReference type="GO" id="GO:0016829">
    <property type="term" value="F:lyase activity"/>
    <property type="evidence" value="ECO:0007669"/>
    <property type="project" value="UniProtKB-KW"/>
</dbReference>
<evidence type="ECO:0000256" key="1">
    <source>
        <dbReference type="ARBA" id="ARBA00006699"/>
    </source>
</evidence>
<protein>
    <submittedName>
        <fullName evidence="7">Polysaccharide lyase family 8 super-sandwich domain-containing protein</fullName>
    </submittedName>
</protein>
<dbReference type="InterPro" id="IPR014718">
    <property type="entry name" value="GH-type_carb-bd"/>
</dbReference>
<comment type="caution">
    <text evidence="7">The sequence shown here is derived from an EMBL/GenBank/DDBJ whole genome shotgun (WGS) entry which is preliminary data.</text>
</comment>
<dbReference type="InterPro" id="IPR008929">
    <property type="entry name" value="Chondroitin_lyas"/>
</dbReference>
<keyword evidence="8" id="KW-1185">Reference proteome</keyword>
<keyword evidence="2" id="KW-0732">Signal</keyword>
<dbReference type="SUPFAM" id="SSF74650">
    <property type="entry name" value="Galactose mutarotase-like"/>
    <property type="match status" value="1"/>
</dbReference>
<dbReference type="Pfam" id="PF08124">
    <property type="entry name" value="Lyase_8_N"/>
    <property type="match status" value="1"/>
</dbReference>
<dbReference type="SUPFAM" id="SSF48230">
    <property type="entry name" value="Chondroitin AC/alginate lyase"/>
    <property type="match status" value="1"/>
</dbReference>
<organism evidence="7 8">
    <name type="scientific">Pontiella agarivorans</name>
    <dbReference type="NCBI Taxonomy" id="3038953"/>
    <lineage>
        <taxon>Bacteria</taxon>
        <taxon>Pseudomonadati</taxon>
        <taxon>Kiritimatiellota</taxon>
        <taxon>Kiritimatiellia</taxon>
        <taxon>Kiritimatiellales</taxon>
        <taxon>Pontiellaceae</taxon>
        <taxon>Pontiella</taxon>
    </lineage>
</organism>
<gene>
    <name evidence="7" type="ORF">P9H32_15410</name>
</gene>